<dbReference type="GO" id="GO:0032543">
    <property type="term" value="P:mitochondrial translation"/>
    <property type="evidence" value="ECO:0007669"/>
    <property type="project" value="InterPro"/>
</dbReference>
<dbReference type="PANTHER" id="PTHR34090">
    <property type="entry name" value="39S RIBOSOMAL PROTEIN L52, MITOCHONDRIAL"/>
    <property type="match status" value="1"/>
</dbReference>
<organism evidence="9 10">
    <name type="scientific">Petrolisthes manimaculis</name>
    <dbReference type="NCBI Taxonomy" id="1843537"/>
    <lineage>
        <taxon>Eukaryota</taxon>
        <taxon>Metazoa</taxon>
        <taxon>Ecdysozoa</taxon>
        <taxon>Arthropoda</taxon>
        <taxon>Crustacea</taxon>
        <taxon>Multicrustacea</taxon>
        <taxon>Malacostraca</taxon>
        <taxon>Eumalacostraca</taxon>
        <taxon>Eucarida</taxon>
        <taxon>Decapoda</taxon>
        <taxon>Pleocyemata</taxon>
        <taxon>Anomura</taxon>
        <taxon>Galatheoidea</taxon>
        <taxon>Porcellanidae</taxon>
        <taxon>Petrolisthes</taxon>
    </lineage>
</organism>
<comment type="subcellular location">
    <subcellularLocation>
        <location evidence="1">Mitochondrion</location>
    </subcellularLocation>
</comment>
<sequence>MAVCSMRGIIILSTQGVVRCTGARYLSTAPTVCSGKPLTTGEFDTSLGAHGPLVDGPDYSFLNGRPTPLRAGQRRRALEQRVVSAKALQLLKETRFAIEREARMKQEKKEERQRIMDAKLKPKGKALTLNKN</sequence>
<evidence type="ECO:0000313" key="10">
    <source>
        <dbReference type="Proteomes" id="UP001292094"/>
    </source>
</evidence>
<protein>
    <recommendedName>
        <fullName evidence="7">Large ribosomal subunit protein mL52</fullName>
    </recommendedName>
    <alternativeName>
        <fullName evidence="8">39S ribosomal protein L52, mitochondrial</fullName>
    </alternativeName>
</protein>
<proteinExistence type="inferred from homology"/>
<accession>A0AAE1PMG3</accession>
<evidence type="ECO:0000256" key="3">
    <source>
        <dbReference type="ARBA" id="ARBA00022946"/>
    </source>
</evidence>
<evidence type="ECO:0000256" key="6">
    <source>
        <dbReference type="ARBA" id="ARBA00023274"/>
    </source>
</evidence>
<keyword evidence="10" id="KW-1185">Reference proteome</keyword>
<dbReference type="InterPro" id="IPR034596">
    <property type="entry name" value="Ribosomal_mL52"/>
</dbReference>
<dbReference type="GO" id="GO:0005762">
    <property type="term" value="C:mitochondrial large ribosomal subunit"/>
    <property type="evidence" value="ECO:0007669"/>
    <property type="project" value="InterPro"/>
</dbReference>
<evidence type="ECO:0000256" key="2">
    <source>
        <dbReference type="ARBA" id="ARBA00007232"/>
    </source>
</evidence>
<gene>
    <name evidence="9" type="ORF">Pmani_017515</name>
</gene>
<keyword evidence="5" id="KW-0496">Mitochondrion</keyword>
<dbReference type="PANTHER" id="PTHR34090:SF1">
    <property type="entry name" value="LARGE RIBOSOMAL SUBUNIT PROTEIN ML52"/>
    <property type="match status" value="1"/>
</dbReference>
<dbReference type="Pfam" id="PF18699">
    <property type="entry name" value="MRPL52"/>
    <property type="match status" value="1"/>
</dbReference>
<evidence type="ECO:0000313" key="9">
    <source>
        <dbReference type="EMBL" id="KAK4310959.1"/>
    </source>
</evidence>
<comment type="similarity">
    <text evidence="2">Belongs to the mitochondrion-specific ribosomal protein mL52 family.</text>
</comment>
<keyword evidence="4" id="KW-0689">Ribosomal protein</keyword>
<evidence type="ECO:0000256" key="1">
    <source>
        <dbReference type="ARBA" id="ARBA00004173"/>
    </source>
</evidence>
<comment type="caution">
    <text evidence="9">The sequence shown here is derived from an EMBL/GenBank/DDBJ whole genome shotgun (WGS) entry which is preliminary data.</text>
</comment>
<name>A0AAE1PMG3_9EUCA</name>
<evidence type="ECO:0000256" key="5">
    <source>
        <dbReference type="ARBA" id="ARBA00023128"/>
    </source>
</evidence>
<keyword evidence="3" id="KW-0809">Transit peptide</keyword>
<reference evidence="9" key="1">
    <citation type="submission" date="2023-11" db="EMBL/GenBank/DDBJ databases">
        <title>Genome assemblies of two species of porcelain crab, Petrolisthes cinctipes and Petrolisthes manimaculis (Anomura: Porcellanidae).</title>
        <authorList>
            <person name="Angst P."/>
        </authorList>
    </citation>
    <scope>NUCLEOTIDE SEQUENCE</scope>
    <source>
        <strain evidence="9">PB745_02</strain>
        <tissue evidence="9">Gill</tissue>
    </source>
</reference>
<dbReference type="GO" id="GO:0003735">
    <property type="term" value="F:structural constituent of ribosome"/>
    <property type="evidence" value="ECO:0007669"/>
    <property type="project" value="InterPro"/>
</dbReference>
<dbReference type="Proteomes" id="UP001292094">
    <property type="component" value="Unassembled WGS sequence"/>
</dbReference>
<evidence type="ECO:0000256" key="4">
    <source>
        <dbReference type="ARBA" id="ARBA00022980"/>
    </source>
</evidence>
<dbReference type="EMBL" id="JAWZYT010001576">
    <property type="protein sequence ID" value="KAK4310959.1"/>
    <property type="molecule type" value="Genomic_DNA"/>
</dbReference>
<evidence type="ECO:0000256" key="7">
    <source>
        <dbReference type="ARBA" id="ARBA00035181"/>
    </source>
</evidence>
<evidence type="ECO:0000256" key="8">
    <source>
        <dbReference type="ARBA" id="ARBA00035425"/>
    </source>
</evidence>
<keyword evidence="6" id="KW-0687">Ribonucleoprotein</keyword>
<dbReference type="AlphaFoldDB" id="A0AAE1PMG3"/>